<proteinExistence type="predicted"/>
<dbReference type="Proteomes" id="UP001176429">
    <property type="component" value="Unassembled WGS sequence"/>
</dbReference>
<evidence type="ECO:0000313" key="3">
    <source>
        <dbReference type="Proteomes" id="UP001176429"/>
    </source>
</evidence>
<organism evidence="2 3">
    <name type="scientific">Hymenobacter aranciens</name>
    <dbReference type="NCBI Taxonomy" id="3063996"/>
    <lineage>
        <taxon>Bacteria</taxon>
        <taxon>Pseudomonadati</taxon>
        <taxon>Bacteroidota</taxon>
        <taxon>Cytophagia</taxon>
        <taxon>Cytophagales</taxon>
        <taxon>Hymenobacteraceae</taxon>
        <taxon>Hymenobacter</taxon>
    </lineage>
</organism>
<reference evidence="2" key="1">
    <citation type="submission" date="2023-07" db="EMBL/GenBank/DDBJ databases">
        <authorList>
            <person name="Kim M.K."/>
        </authorList>
    </citation>
    <scope>NUCLEOTIDE SEQUENCE</scope>
    <source>
        <strain evidence="2">ASUV-10-1</strain>
    </source>
</reference>
<feature type="chain" id="PRO_5046903236" description="VWA domain-containing protein" evidence="1">
    <location>
        <begin position="22"/>
        <end position="532"/>
    </location>
</feature>
<keyword evidence="3" id="KW-1185">Reference proteome</keyword>
<evidence type="ECO:0008006" key="4">
    <source>
        <dbReference type="Google" id="ProtNLM"/>
    </source>
</evidence>
<keyword evidence="1" id="KW-0732">Signal</keyword>
<name>A0ABT9BBE4_9BACT</name>
<accession>A0ABT9BBE4</accession>
<dbReference type="EMBL" id="JAUQSY010000007">
    <property type="protein sequence ID" value="MDO7875595.1"/>
    <property type="molecule type" value="Genomic_DNA"/>
</dbReference>
<gene>
    <name evidence="2" type="ORF">Q5H93_12700</name>
</gene>
<feature type="signal peptide" evidence="1">
    <location>
        <begin position="1"/>
        <end position="21"/>
    </location>
</feature>
<protein>
    <recommendedName>
        <fullName evidence="4">VWA domain-containing protein</fullName>
    </recommendedName>
</protein>
<evidence type="ECO:0000256" key="1">
    <source>
        <dbReference type="SAM" id="SignalP"/>
    </source>
</evidence>
<comment type="caution">
    <text evidence="2">The sequence shown here is derived from an EMBL/GenBank/DDBJ whole genome shotgun (WGS) entry which is preliminary data.</text>
</comment>
<evidence type="ECO:0000313" key="2">
    <source>
        <dbReference type="EMBL" id="MDO7875595.1"/>
    </source>
</evidence>
<dbReference type="RefSeq" id="WP_305006905.1">
    <property type="nucleotide sequence ID" value="NZ_JAUQSY010000007.1"/>
</dbReference>
<sequence length="532" mass="59883">MKHFLLLLFLTLLAPTLQAQAPISDATIAAFYDRLPVVQTPRYQLERGLQRQLIRSDFSTADLAGLQLKGRQLVRVDLVYTAFHRDPKFNQRQLNLDRLRNLADRLPNLLTNDALTWNLVEQAGCRTPETCQDYFHGFVLYFEPYYTAIDNSVEAVRLSAALSLRTAKLATARKARTRRGVPVPCGYPLSQYKLKDLTRRVKRSYACPSKQPQTITFRATVSRRGQLESVRITDTLAACPEALAQSLRESLSFATGFRVGKEQFGFEVTGRVQLPLRRHGLTLTGYLLPDSIIRKYRIQLNVKNCTARRLRPGEPADSADLPNPDADIVTKVLARHPDWDKKVIVADVTGSMSPYTLDLLTWLQLSLQQQRRTFVFFNDGDDAPDDKKRIGSTGGLYAIRTARFDSLQLRLLDAMRHGGGGDAPENDGEAVREALRRAPDAREIILLADNHTFPRDFRLLLNLPVPLRIILCGASNYVNPRYLILGRRPGITLHTLAGDLPDLHDLPEGTTINILRVQYLVTATGLKPVKLL</sequence>